<feature type="binding site" evidence="7">
    <location>
        <position position="247"/>
    </location>
    <ligand>
        <name>substrate</name>
    </ligand>
</feature>
<evidence type="ECO:0000256" key="2">
    <source>
        <dbReference type="ARBA" id="ARBA00022729"/>
    </source>
</evidence>
<dbReference type="PANTHER" id="PTHR21581">
    <property type="entry name" value="D-ALANYL-D-ALANINE CARBOXYPEPTIDASE"/>
    <property type="match status" value="1"/>
</dbReference>
<evidence type="ECO:0000256" key="8">
    <source>
        <dbReference type="RuleBase" id="RU004016"/>
    </source>
</evidence>
<keyword evidence="5" id="KW-0573">Peptidoglycan synthesis</keyword>
<evidence type="ECO:0000256" key="3">
    <source>
        <dbReference type="ARBA" id="ARBA00022801"/>
    </source>
</evidence>
<reference evidence="10 11" key="1">
    <citation type="submission" date="2020-05" db="EMBL/GenBank/DDBJ databases">
        <title>Genome Sequencing of Type Strains.</title>
        <authorList>
            <person name="Lemaire J.F."/>
            <person name="Inderbitzin P."/>
            <person name="Gregorio O.A."/>
            <person name="Collins S.B."/>
            <person name="Wespe N."/>
            <person name="Knight-Connoni V."/>
        </authorList>
    </citation>
    <scope>NUCLEOTIDE SEQUENCE [LARGE SCALE GENOMIC DNA]</scope>
    <source>
        <strain evidence="10 11">LMG 21957</strain>
    </source>
</reference>
<dbReference type="PRINTS" id="PR00725">
    <property type="entry name" value="DADACBPTASE1"/>
</dbReference>
<evidence type="ECO:0000256" key="5">
    <source>
        <dbReference type="ARBA" id="ARBA00022984"/>
    </source>
</evidence>
<dbReference type="Gene3D" id="3.40.710.10">
    <property type="entry name" value="DD-peptidase/beta-lactamase superfamily"/>
    <property type="match status" value="1"/>
</dbReference>
<dbReference type="GO" id="GO:0009002">
    <property type="term" value="F:serine-type D-Ala-D-Ala carboxypeptidase activity"/>
    <property type="evidence" value="ECO:0007669"/>
    <property type="project" value="InterPro"/>
</dbReference>
<gene>
    <name evidence="10" type="ORF">HP552_19550</name>
</gene>
<dbReference type="InterPro" id="IPR018044">
    <property type="entry name" value="Peptidase_S11"/>
</dbReference>
<dbReference type="GO" id="GO:0006508">
    <property type="term" value="P:proteolysis"/>
    <property type="evidence" value="ECO:0007669"/>
    <property type="project" value="InterPro"/>
</dbReference>
<dbReference type="SUPFAM" id="SSF56601">
    <property type="entry name" value="beta-lactamase/transpeptidase-like"/>
    <property type="match status" value="1"/>
</dbReference>
<dbReference type="Pfam" id="PF00768">
    <property type="entry name" value="Peptidase_S11"/>
    <property type="match status" value="1"/>
</dbReference>
<dbReference type="GO" id="GO:0009252">
    <property type="term" value="P:peptidoglycan biosynthetic process"/>
    <property type="evidence" value="ECO:0007669"/>
    <property type="project" value="UniProtKB-KW"/>
</dbReference>
<dbReference type="InterPro" id="IPR012338">
    <property type="entry name" value="Beta-lactam/transpept-like"/>
</dbReference>
<dbReference type="Proteomes" id="UP000526125">
    <property type="component" value="Unassembled WGS sequence"/>
</dbReference>
<dbReference type="GO" id="GO:0071555">
    <property type="term" value="P:cell wall organization"/>
    <property type="evidence" value="ECO:0007669"/>
    <property type="project" value="UniProtKB-KW"/>
</dbReference>
<evidence type="ECO:0000259" key="9">
    <source>
        <dbReference type="Pfam" id="PF00768"/>
    </source>
</evidence>
<accession>A0A7Y6BYQ6</accession>
<evidence type="ECO:0000313" key="11">
    <source>
        <dbReference type="Proteomes" id="UP000526125"/>
    </source>
</evidence>
<keyword evidence="10" id="KW-0121">Carboxypeptidase</keyword>
<organism evidence="10 11">
    <name type="scientific">Paenibacillus xylanilyticus</name>
    <dbReference type="NCBI Taxonomy" id="248903"/>
    <lineage>
        <taxon>Bacteria</taxon>
        <taxon>Bacillati</taxon>
        <taxon>Bacillota</taxon>
        <taxon>Bacilli</taxon>
        <taxon>Bacillales</taxon>
        <taxon>Paenibacillaceae</taxon>
        <taxon>Paenibacillus</taxon>
    </lineage>
</organism>
<comment type="similarity">
    <text evidence="1 8">Belongs to the peptidase S11 family.</text>
</comment>
<evidence type="ECO:0000256" key="1">
    <source>
        <dbReference type="ARBA" id="ARBA00007164"/>
    </source>
</evidence>
<dbReference type="EMBL" id="JABMCB010000190">
    <property type="protein sequence ID" value="NUU77417.1"/>
    <property type="molecule type" value="Genomic_DNA"/>
</dbReference>
<keyword evidence="11" id="KW-1185">Reference proteome</keyword>
<evidence type="ECO:0000313" key="10">
    <source>
        <dbReference type="EMBL" id="NUU77417.1"/>
    </source>
</evidence>
<name>A0A7Y6BYQ6_9BACL</name>
<sequence>MLMRIWWKRAGILLALLVIIYVGVKPDMLIGKPGIKAESAVLMDLSTGKILLDFNGSEELAPAGISKLMTELLVMEAVMNGEVRWDDPVNVSLYASSVGGTQLALKEGEKFTVQELFQTMAVYSANDAAVALAEHIGGTEQSFVQKMNEKSSEIGMSPDTIFTNSTGLSENQLGPNRPEVIQGQTTMTATDACKLAQYLIENHPDILNVSSQTQVSMHQKGIYMSNTNWMLSSIGGPYAYDGNDGLKTGYDQNTGYHFVGTAERDGKRLISVVFGTESRESRFNETRKLLNYGFSGSNQ</sequence>
<dbReference type="GO" id="GO:0008360">
    <property type="term" value="P:regulation of cell shape"/>
    <property type="evidence" value="ECO:0007669"/>
    <property type="project" value="UniProtKB-KW"/>
</dbReference>
<keyword evidence="3" id="KW-0378">Hydrolase</keyword>
<evidence type="ECO:0000256" key="6">
    <source>
        <dbReference type="ARBA" id="ARBA00023316"/>
    </source>
</evidence>
<evidence type="ECO:0000256" key="7">
    <source>
        <dbReference type="PIRSR" id="PIRSR618044-2"/>
    </source>
</evidence>
<dbReference type="AlphaFoldDB" id="A0A7Y6BYQ6"/>
<keyword evidence="10" id="KW-0645">Protease</keyword>
<keyword evidence="6" id="KW-0961">Cell wall biogenesis/degradation</keyword>
<protein>
    <submittedName>
        <fullName evidence="10">D-alanyl-D-alanine carboxypeptidase</fullName>
    </submittedName>
</protein>
<dbReference type="PANTHER" id="PTHR21581:SF11">
    <property type="entry name" value="D-ALANYL-D-ALANINE CARBOXYPEPTIDASE DACA"/>
    <property type="match status" value="1"/>
</dbReference>
<feature type="domain" description="Peptidase S11 D-alanyl-D-alanine carboxypeptidase A N-terminal" evidence="9">
    <location>
        <begin position="32"/>
        <end position="277"/>
    </location>
</feature>
<keyword evidence="2" id="KW-0732">Signal</keyword>
<proteinExistence type="inferred from homology"/>
<comment type="caution">
    <text evidence="10">The sequence shown here is derived from an EMBL/GenBank/DDBJ whole genome shotgun (WGS) entry which is preliminary data.</text>
</comment>
<dbReference type="InterPro" id="IPR001967">
    <property type="entry name" value="Peptidase_S11_N"/>
</dbReference>
<evidence type="ECO:0000256" key="4">
    <source>
        <dbReference type="ARBA" id="ARBA00022960"/>
    </source>
</evidence>
<keyword evidence="4" id="KW-0133">Cell shape</keyword>